<evidence type="ECO:0000313" key="3">
    <source>
        <dbReference type="EMBL" id="CAE8619318.1"/>
    </source>
</evidence>
<dbReference type="GO" id="GO:0070475">
    <property type="term" value="P:rRNA base methylation"/>
    <property type="evidence" value="ECO:0007669"/>
    <property type="project" value="InterPro"/>
</dbReference>
<feature type="compositionally biased region" description="Basic and acidic residues" evidence="1">
    <location>
        <begin position="1"/>
        <end position="14"/>
    </location>
</feature>
<evidence type="ECO:0000259" key="2">
    <source>
        <dbReference type="Pfam" id="PF10354"/>
    </source>
</evidence>
<dbReference type="PANTHER" id="PTHR11538:SF26">
    <property type="entry name" value="FERREDOXIN-FOLD ANTICODON-BINDING DOMAIN-CONTAINING PROTEIN 1"/>
    <property type="match status" value="1"/>
</dbReference>
<evidence type="ECO:0000313" key="4">
    <source>
        <dbReference type="Proteomes" id="UP000654075"/>
    </source>
</evidence>
<accession>A0A813FZ47</accession>
<dbReference type="AlphaFoldDB" id="A0A813FZ47"/>
<sequence>AAKAEKSENPEHGLRKWQKKALRAGKPIETESEEEQGPAKKARVDPKVLVPISPACCTAAKAAEAPQAPTPAPAEASSAAEPAGPGKKIAKRELRLKLAQEKQHLGLYSDTEPILLVGEGNFSFARALCRQLKSGKGVYATAFDNEAALNRKYLDAADCRKEIEEQFGGTTLVGVDASKIHKVKEFRGSFRKIVWNFPHIGSGETDVEKSIENHRKLLAGFFASAVQCLDPAQECHIHLAIKGGEPYKSWKVMQIAKAAAPELVLENAVSFALGAWPGYAHRRTIGFNEKFSKKDSEELAKGAKVYIFVRPKAEAESADEGDEGSEE</sequence>
<feature type="region of interest" description="Disordered" evidence="1">
    <location>
        <begin position="67"/>
        <end position="87"/>
    </location>
</feature>
<dbReference type="OrthoDB" id="273345at2759"/>
<comment type="caution">
    <text evidence="3">The sequence shown here is derived from an EMBL/GenBank/DDBJ whole genome shotgun (WGS) entry which is preliminary data.</text>
</comment>
<gene>
    <name evidence="3" type="ORF">PGLA1383_LOCUS36908</name>
</gene>
<dbReference type="GO" id="GO:0005737">
    <property type="term" value="C:cytoplasm"/>
    <property type="evidence" value="ECO:0007669"/>
    <property type="project" value="TreeGrafter"/>
</dbReference>
<organism evidence="3 4">
    <name type="scientific">Polarella glacialis</name>
    <name type="common">Dinoflagellate</name>
    <dbReference type="NCBI Taxonomy" id="89957"/>
    <lineage>
        <taxon>Eukaryota</taxon>
        <taxon>Sar</taxon>
        <taxon>Alveolata</taxon>
        <taxon>Dinophyceae</taxon>
        <taxon>Suessiales</taxon>
        <taxon>Suessiaceae</taxon>
        <taxon>Polarella</taxon>
    </lineage>
</organism>
<keyword evidence="4" id="KW-1185">Reference proteome</keyword>
<feature type="domain" description="25S rRNA (uridine-N(3))-methyltransferase BMT5-like" evidence="2">
    <location>
        <begin position="115"/>
        <end position="283"/>
    </location>
</feature>
<name>A0A813FZ47_POLGL</name>
<reference evidence="3" key="1">
    <citation type="submission" date="2021-02" db="EMBL/GenBank/DDBJ databases">
        <authorList>
            <person name="Dougan E. K."/>
            <person name="Rhodes N."/>
            <person name="Thang M."/>
            <person name="Chan C."/>
        </authorList>
    </citation>
    <scope>NUCLEOTIDE SEQUENCE</scope>
</reference>
<evidence type="ECO:0000256" key="1">
    <source>
        <dbReference type="SAM" id="MobiDB-lite"/>
    </source>
</evidence>
<dbReference type="InterPro" id="IPR019446">
    <property type="entry name" value="BMT5-like"/>
</dbReference>
<dbReference type="Pfam" id="PF10354">
    <property type="entry name" value="BMT5-like"/>
    <property type="match status" value="1"/>
</dbReference>
<feature type="non-terminal residue" evidence="3">
    <location>
        <position position="327"/>
    </location>
</feature>
<proteinExistence type="predicted"/>
<feature type="region of interest" description="Disordered" evidence="1">
    <location>
        <begin position="1"/>
        <end position="46"/>
    </location>
</feature>
<protein>
    <recommendedName>
        <fullName evidence="2">25S rRNA (uridine-N(3))-methyltransferase BMT5-like domain-containing protein</fullName>
    </recommendedName>
</protein>
<dbReference type="PANTHER" id="PTHR11538">
    <property type="entry name" value="PHENYLALANYL-TRNA SYNTHETASE"/>
    <property type="match status" value="1"/>
</dbReference>
<dbReference type="Proteomes" id="UP000654075">
    <property type="component" value="Unassembled WGS sequence"/>
</dbReference>
<dbReference type="GO" id="GO:0070042">
    <property type="term" value="F:rRNA (uridine-N3-)-methyltransferase activity"/>
    <property type="evidence" value="ECO:0007669"/>
    <property type="project" value="InterPro"/>
</dbReference>
<dbReference type="EMBL" id="CAJNNV010026958">
    <property type="protein sequence ID" value="CAE8619318.1"/>
    <property type="molecule type" value="Genomic_DNA"/>
</dbReference>